<keyword evidence="6" id="KW-0004">4Fe-4S</keyword>
<dbReference type="Proteomes" id="UP000002432">
    <property type="component" value="Chromosome"/>
</dbReference>
<evidence type="ECO:0000256" key="18">
    <source>
        <dbReference type="ARBA" id="ARBA00030800"/>
    </source>
</evidence>
<keyword evidence="12 21" id="KW-0418">Kinase</keyword>
<evidence type="ECO:0000313" key="21">
    <source>
        <dbReference type="EMBL" id="ABF40693.1"/>
    </source>
</evidence>
<dbReference type="PRINTS" id="PR00344">
    <property type="entry name" value="BCTRLSENSOR"/>
</dbReference>
<gene>
    <name evidence="21" type="ordered locus">Acid345_1692</name>
</gene>
<evidence type="ECO:0000256" key="6">
    <source>
        <dbReference type="ARBA" id="ARBA00022485"/>
    </source>
</evidence>
<dbReference type="Pfam" id="PF07730">
    <property type="entry name" value="HisKA_3"/>
    <property type="match status" value="1"/>
</dbReference>
<dbReference type="HOGENOM" id="CLU_622397_0_0_0"/>
<proteinExistence type="predicted"/>
<keyword evidence="15" id="KW-0902">Two-component regulatory system</keyword>
<dbReference type="Gene3D" id="3.30.565.10">
    <property type="entry name" value="Histidine kinase-like ATPase, C-terminal domain"/>
    <property type="match status" value="1"/>
</dbReference>
<dbReference type="EC" id="2.7.13.3" evidence="4"/>
<dbReference type="PROSITE" id="PS50109">
    <property type="entry name" value="HIS_KIN"/>
    <property type="match status" value="1"/>
</dbReference>
<keyword evidence="19" id="KW-1133">Transmembrane helix</keyword>
<dbReference type="Pfam" id="PF02518">
    <property type="entry name" value="HATPase_c"/>
    <property type="match status" value="1"/>
</dbReference>
<dbReference type="PANTHER" id="PTHR24421:SF10">
    <property type="entry name" value="NITRATE_NITRITE SENSOR PROTEIN NARQ"/>
    <property type="match status" value="1"/>
</dbReference>
<dbReference type="InterPro" id="IPR050482">
    <property type="entry name" value="Sensor_HK_TwoCompSys"/>
</dbReference>
<dbReference type="GO" id="GO:0005524">
    <property type="term" value="F:ATP binding"/>
    <property type="evidence" value="ECO:0007669"/>
    <property type="project" value="UniProtKB-KW"/>
</dbReference>
<feature type="domain" description="Histidine kinase" evidence="20">
    <location>
        <begin position="353"/>
        <end position="440"/>
    </location>
</feature>
<dbReference type="SUPFAM" id="SSF55874">
    <property type="entry name" value="ATPase domain of HSP90 chaperone/DNA topoisomerase II/histidine kinase"/>
    <property type="match status" value="1"/>
</dbReference>
<evidence type="ECO:0000256" key="9">
    <source>
        <dbReference type="ARBA" id="ARBA00022679"/>
    </source>
</evidence>
<keyword evidence="7" id="KW-0963">Cytoplasm</keyword>
<evidence type="ECO:0000256" key="16">
    <source>
        <dbReference type="ARBA" id="ARBA00023014"/>
    </source>
</evidence>
<dbReference type="GO" id="GO:0000155">
    <property type="term" value="F:phosphorelay sensor kinase activity"/>
    <property type="evidence" value="ECO:0007669"/>
    <property type="project" value="InterPro"/>
</dbReference>
<evidence type="ECO:0000256" key="1">
    <source>
        <dbReference type="ARBA" id="ARBA00000085"/>
    </source>
</evidence>
<dbReference type="EnsemblBacteria" id="ABF40693">
    <property type="protein sequence ID" value="ABF40693"/>
    <property type="gene ID" value="Acid345_1692"/>
</dbReference>
<evidence type="ECO:0000256" key="19">
    <source>
        <dbReference type="SAM" id="Phobius"/>
    </source>
</evidence>
<dbReference type="OrthoDB" id="9781904at2"/>
<protein>
    <recommendedName>
        <fullName evidence="5">Oxygen sensor histidine kinase NreB</fullName>
        <ecNumber evidence="4">2.7.13.3</ecNumber>
    </recommendedName>
    <alternativeName>
        <fullName evidence="18">Nitrogen regulation protein B</fullName>
    </alternativeName>
</protein>
<keyword evidence="10" id="KW-0479">Metal-binding</keyword>
<dbReference type="InterPro" id="IPR036890">
    <property type="entry name" value="HATPase_C_sf"/>
</dbReference>
<dbReference type="PANTHER" id="PTHR24421">
    <property type="entry name" value="NITRATE/NITRITE SENSOR PROTEIN NARX-RELATED"/>
    <property type="match status" value="1"/>
</dbReference>
<dbReference type="eggNOG" id="COG4585">
    <property type="taxonomic scope" value="Bacteria"/>
</dbReference>
<dbReference type="InterPro" id="IPR011712">
    <property type="entry name" value="Sig_transdc_His_kin_sub3_dim/P"/>
</dbReference>
<keyword evidence="14" id="KW-0408">Iron</keyword>
<keyword evidence="9" id="KW-0808">Transferase</keyword>
<evidence type="ECO:0000256" key="17">
    <source>
        <dbReference type="ARBA" id="ARBA00024827"/>
    </source>
</evidence>
<keyword evidence="13" id="KW-0067">ATP-binding</keyword>
<evidence type="ECO:0000256" key="7">
    <source>
        <dbReference type="ARBA" id="ARBA00022490"/>
    </source>
</evidence>
<comment type="catalytic activity">
    <reaction evidence="1">
        <text>ATP + protein L-histidine = ADP + protein N-phospho-L-histidine.</text>
        <dbReference type="EC" id="2.7.13.3"/>
    </reaction>
</comment>
<evidence type="ECO:0000256" key="10">
    <source>
        <dbReference type="ARBA" id="ARBA00022723"/>
    </source>
</evidence>
<accession>Q1IR07</accession>
<dbReference type="GO" id="GO:0016020">
    <property type="term" value="C:membrane"/>
    <property type="evidence" value="ECO:0007669"/>
    <property type="project" value="InterPro"/>
</dbReference>
<dbReference type="InterPro" id="IPR005467">
    <property type="entry name" value="His_kinase_dom"/>
</dbReference>
<evidence type="ECO:0000313" key="22">
    <source>
        <dbReference type="Proteomes" id="UP000002432"/>
    </source>
</evidence>
<keyword evidence="19" id="KW-0812">Transmembrane</keyword>
<keyword evidence="8" id="KW-0597">Phosphoprotein</keyword>
<keyword evidence="16" id="KW-0411">Iron-sulfur</keyword>
<dbReference type="InterPro" id="IPR004358">
    <property type="entry name" value="Sig_transdc_His_kin-like_C"/>
</dbReference>
<evidence type="ECO:0000256" key="2">
    <source>
        <dbReference type="ARBA" id="ARBA00001966"/>
    </source>
</evidence>
<dbReference type="CDD" id="cd16917">
    <property type="entry name" value="HATPase_UhpB-NarQ-NarX-like"/>
    <property type="match status" value="1"/>
</dbReference>
<dbReference type="SMART" id="SM00387">
    <property type="entry name" value="HATPase_c"/>
    <property type="match status" value="1"/>
</dbReference>
<keyword evidence="19" id="KW-0472">Membrane</keyword>
<reference evidence="21 22" key="1">
    <citation type="journal article" date="2009" name="Appl. Environ. Microbiol.">
        <title>Three genomes from the phylum Acidobacteria provide insight into the lifestyles of these microorganisms in soils.</title>
        <authorList>
            <person name="Ward N.L."/>
            <person name="Challacombe J.F."/>
            <person name="Janssen P.H."/>
            <person name="Henrissat B."/>
            <person name="Coutinho P.M."/>
            <person name="Wu M."/>
            <person name="Xie G."/>
            <person name="Haft D.H."/>
            <person name="Sait M."/>
            <person name="Badger J."/>
            <person name="Barabote R.D."/>
            <person name="Bradley B."/>
            <person name="Brettin T.S."/>
            <person name="Brinkac L.M."/>
            <person name="Bruce D."/>
            <person name="Creasy T."/>
            <person name="Daugherty S.C."/>
            <person name="Davidsen T.M."/>
            <person name="DeBoy R.T."/>
            <person name="Detter J.C."/>
            <person name="Dodson R.J."/>
            <person name="Durkin A.S."/>
            <person name="Ganapathy A."/>
            <person name="Gwinn-Giglio M."/>
            <person name="Han C.S."/>
            <person name="Khouri H."/>
            <person name="Kiss H."/>
            <person name="Kothari S.P."/>
            <person name="Madupu R."/>
            <person name="Nelson K.E."/>
            <person name="Nelson W.C."/>
            <person name="Paulsen I."/>
            <person name="Penn K."/>
            <person name="Ren Q."/>
            <person name="Rosovitz M.J."/>
            <person name="Selengut J.D."/>
            <person name="Shrivastava S."/>
            <person name="Sullivan S.A."/>
            <person name="Tapia R."/>
            <person name="Thompson L.S."/>
            <person name="Watkins K.L."/>
            <person name="Yang Q."/>
            <person name="Yu C."/>
            <person name="Zafar N."/>
            <person name="Zhou L."/>
            <person name="Kuske C.R."/>
        </authorList>
    </citation>
    <scope>NUCLEOTIDE SEQUENCE [LARGE SCALE GENOMIC DNA]</scope>
    <source>
        <strain evidence="21 22">Ellin345</strain>
    </source>
</reference>
<sequence length="443" mass="49281">MSKTVDQRRTPTRGLLLALVVILCSVLVYSFYIRVQIKHLRAVQTDLVDRNRRDSLQLLRIENNLNALALAMRDMLQGDEPYPLTAWESQFRRLRVDLDDALLKEDQLAAAHRTPEQRQYLATSVSDFWAEVDHVFAVANGGDEKAARALIPALQTHEAGLSSTVSRQLVENNRAEEEAAHQIESIYAGVERNVFVFLAATLAAIIVTGVLITLSNRQLFARLAHLSEQRSELAHKLIATQESTLQFVSRELHDEFGQILTAIGSLLGRAEKQAPAGSTWARDLHEVREMAQSTLDSVRSLSQALHPVVLDEAGVEHAIDWYLPMMERQNAITIHYGKSGSSQLVGSGAGIHIYRILQEALNNVVRHASVQEAWVRLQFEPGRLLLEVEDHGKGFQPDPSRRGIGVVAMRERAELLGGNIKWLPAPGGGTLVRLAVPKERLNA</sequence>
<dbReference type="EMBL" id="CP000360">
    <property type="protein sequence ID" value="ABF40693.1"/>
    <property type="molecule type" value="Genomic_DNA"/>
</dbReference>
<dbReference type="InterPro" id="IPR003594">
    <property type="entry name" value="HATPase_dom"/>
</dbReference>
<dbReference type="GO" id="GO:0046872">
    <property type="term" value="F:metal ion binding"/>
    <property type="evidence" value="ECO:0007669"/>
    <property type="project" value="UniProtKB-KW"/>
</dbReference>
<keyword evidence="22" id="KW-1185">Reference proteome</keyword>
<dbReference type="STRING" id="204669.Acid345_1692"/>
<name>Q1IR07_KORVE</name>
<evidence type="ECO:0000256" key="11">
    <source>
        <dbReference type="ARBA" id="ARBA00022741"/>
    </source>
</evidence>
<keyword evidence="11" id="KW-0547">Nucleotide-binding</keyword>
<dbReference type="AlphaFoldDB" id="Q1IR07"/>
<evidence type="ECO:0000256" key="12">
    <source>
        <dbReference type="ARBA" id="ARBA00022777"/>
    </source>
</evidence>
<evidence type="ECO:0000256" key="5">
    <source>
        <dbReference type="ARBA" id="ARBA00017322"/>
    </source>
</evidence>
<evidence type="ECO:0000256" key="8">
    <source>
        <dbReference type="ARBA" id="ARBA00022553"/>
    </source>
</evidence>
<evidence type="ECO:0000259" key="20">
    <source>
        <dbReference type="PROSITE" id="PS50109"/>
    </source>
</evidence>
<feature type="transmembrane region" description="Helical" evidence="19">
    <location>
        <begin position="12"/>
        <end position="32"/>
    </location>
</feature>
<dbReference type="GO" id="GO:0051539">
    <property type="term" value="F:4 iron, 4 sulfur cluster binding"/>
    <property type="evidence" value="ECO:0007669"/>
    <property type="project" value="UniProtKB-KW"/>
</dbReference>
<evidence type="ECO:0000256" key="3">
    <source>
        <dbReference type="ARBA" id="ARBA00004496"/>
    </source>
</evidence>
<evidence type="ECO:0000256" key="15">
    <source>
        <dbReference type="ARBA" id="ARBA00023012"/>
    </source>
</evidence>
<comment type="subcellular location">
    <subcellularLocation>
        <location evidence="3">Cytoplasm</location>
    </subcellularLocation>
</comment>
<evidence type="ECO:0000256" key="13">
    <source>
        <dbReference type="ARBA" id="ARBA00022840"/>
    </source>
</evidence>
<evidence type="ECO:0000256" key="4">
    <source>
        <dbReference type="ARBA" id="ARBA00012438"/>
    </source>
</evidence>
<dbReference type="GO" id="GO:0046983">
    <property type="term" value="F:protein dimerization activity"/>
    <property type="evidence" value="ECO:0007669"/>
    <property type="project" value="InterPro"/>
</dbReference>
<evidence type="ECO:0000256" key="14">
    <source>
        <dbReference type="ARBA" id="ARBA00023004"/>
    </source>
</evidence>
<dbReference type="Gene3D" id="1.20.5.1930">
    <property type="match status" value="1"/>
</dbReference>
<comment type="function">
    <text evidence="17">Member of the two-component regulatory system NreB/NreC involved in the control of dissimilatory nitrate/nitrite reduction in response to oxygen. NreB functions as a direct oxygen sensor histidine kinase which is autophosphorylated, in the absence of oxygen, probably at the conserved histidine residue, and transfers its phosphate group probably to a conserved aspartate residue of NreC. NreB/NreC activates the expression of the nitrate (narGHJI) and nitrite (nir) reductase operons, as well as the putative nitrate transporter gene narT.</text>
</comment>
<organism evidence="21 22">
    <name type="scientific">Koribacter versatilis (strain Ellin345)</name>
    <dbReference type="NCBI Taxonomy" id="204669"/>
    <lineage>
        <taxon>Bacteria</taxon>
        <taxon>Pseudomonadati</taxon>
        <taxon>Acidobacteriota</taxon>
        <taxon>Terriglobia</taxon>
        <taxon>Terriglobales</taxon>
        <taxon>Candidatus Korobacteraceae</taxon>
        <taxon>Candidatus Korobacter</taxon>
    </lineage>
</organism>
<dbReference type="RefSeq" id="WP_011522495.1">
    <property type="nucleotide sequence ID" value="NC_008009.1"/>
</dbReference>
<comment type="cofactor">
    <cofactor evidence="2">
        <name>[4Fe-4S] cluster</name>
        <dbReference type="ChEBI" id="CHEBI:49883"/>
    </cofactor>
</comment>
<dbReference type="KEGG" id="aba:Acid345_1692"/>
<feature type="transmembrane region" description="Helical" evidence="19">
    <location>
        <begin position="194"/>
        <end position="214"/>
    </location>
</feature>
<dbReference type="GO" id="GO:0005737">
    <property type="term" value="C:cytoplasm"/>
    <property type="evidence" value="ECO:0007669"/>
    <property type="project" value="UniProtKB-SubCell"/>
</dbReference>